<evidence type="ECO:0000256" key="1">
    <source>
        <dbReference type="SAM" id="Phobius"/>
    </source>
</evidence>
<comment type="caution">
    <text evidence="2">The sequence shown here is derived from an EMBL/GenBank/DDBJ whole genome shotgun (WGS) entry which is preliminary data.</text>
</comment>
<dbReference type="Proteomes" id="UP001595526">
    <property type="component" value="Unassembled WGS sequence"/>
</dbReference>
<dbReference type="EC" id="1.-.-.-" evidence="2"/>
<keyword evidence="1" id="KW-1133">Transmembrane helix</keyword>
<evidence type="ECO:0000313" key="2">
    <source>
        <dbReference type="EMBL" id="MFC3196172.1"/>
    </source>
</evidence>
<reference evidence="3" key="1">
    <citation type="journal article" date="2019" name="Int. J. Syst. Evol. Microbiol.">
        <title>The Global Catalogue of Microorganisms (GCM) 10K type strain sequencing project: providing services to taxonomists for standard genome sequencing and annotation.</title>
        <authorList>
            <consortium name="The Broad Institute Genomics Platform"/>
            <consortium name="The Broad Institute Genome Sequencing Center for Infectious Disease"/>
            <person name="Wu L."/>
            <person name="Ma J."/>
        </authorList>
    </citation>
    <scope>NUCLEOTIDE SEQUENCE [LARGE SCALE GENOMIC DNA]</scope>
    <source>
        <strain evidence="3">KCTC 52416</strain>
    </source>
</reference>
<dbReference type="GO" id="GO:0016491">
    <property type="term" value="F:oxidoreductase activity"/>
    <property type="evidence" value="ECO:0007669"/>
    <property type="project" value="UniProtKB-KW"/>
</dbReference>
<feature type="transmembrane region" description="Helical" evidence="1">
    <location>
        <begin position="9"/>
        <end position="29"/>
    </location>
</feature>
<name>A0ABV7JFY0_9SPHI</name>
<keyword evidence="3" id="KW-1185">Reference proteome</keyword>
<sequence length="192" mass="21822">MLIDRKKAIAYMVFLVAGLVVFISIKWFLRVRGVNLTALTEKRQLIAELSETIIPRTDTAGAKDAHVADFIIAMVTYGLSKPEQWTFLIGLEDVDRFCVSRLGQNFISCSAIQRTEVLRFFEESEWTSFRVAQKIRNKLFGRSFFNLLKWLTAIGYCSSEVGATEALIYDYLPDVYKGCIQLEAGQSAWAIK</sequence>
<evidence type="ECO:0000313" key="3">
    <source>
        <dbReference type="Proteomes" id="UP001595526"/>
    </source>
</evidence>
<dbReference type="InterPro" id="IPR027056">
    <property type="entry name" value="Gluconate_2DH_su3"/>
</dbReference>
<keyword evidence="1" id="KW-0472">Membrane</keyword>
<dbReference type="Pfam" id="PF13618">
    <property type="entry name" value="Gluconate_2-dh3"/>
    <property type="match status" value="1"/>
</dbReference>
<keyword evidence="2" id="KW-0560">Oxidoreductase</keyword>
<dbReference type="RefSeq" id="WP_379018628.1">
    <property type="nucleotide sequence ID" value="NZ_JBHRTA010000004.1"/>
</dbReference>
<proteinExistence type="predicted"/>
<organism evidence="2 3">
    <name type="scientific">Parapedobacter deserti</name>
    <dbReference type="NCBI Taxonomy" id="1912957"/>
    <lineage>
        <taxon>Bacteria</taxon>
        <taxon>Pseudomonadati</taxon>
        <taxon>Bacteroidota</taxon>
        <taxon>Sphingobacteriia</taxon>
        <taxon>Sphingobacteriales</taxon>
        <taxon>Sphingobacteriaceae</taxon>
        <taxon>Parapedobacter</taxon>
    </lineage>
</organism>
<dbReference type="EMBL" id="JBHRTA010000004">
    <property type="protein sequence ID" value="MFC3196172.1"/>
    <property type="molecule type" value="Genomic_DNA"/>
</dbReference>
<gene>
    <name evidence="2" type="ORF">ACFOET_00965</name>
</gene>
<accession>A0ABV7JFY0</accession>
<keyword evidence="1" id="KW-0812">Transmembrane</keyword>
<protein>
    <submittedName>
        <fullName evidence="2">Gluconate 2-dehydrogenase subunit 3 family protein</fullName>
        <ecNumber evidence="2">1.-.-.-</ecNumber>
    </submittedName>
</protein>